<dbReference type="AlphaFoldDB" id="A0A7D9IHW5"/>
<dbReference type="EMBL" id="CACRXK020005293">
    <property type="protein sequence ID" value="CAB4005726.1"/>
    <property type="molecule type" value="Genomic_DNA"/>
</dbReference>
<dbReference type="Proteomes" id="UP001152795">
    <property type="component" value="Unassembled WGS sequence"/>
</dbReference>
<accession>A0A7D9IHW5</accession>
<gene>
    <name evidence="3" type="ORF">PACLA_8A079127</name>
</gene>
<feature type="compositionally biased region" description="Basic and acidic residues" evidence="1">
    <location>
        <begin position="335"/>
        <end position="346"/>
    </location>
</feature>
<feature type="region of interest" description="Disordered" evidence="1">
    <location>
        <begin position="31"/>
        <end position="61"/>
    </location>
</feature>
<reference evidence="3" key="1">
    <citation type="submission" date="2020-04" db="EMBL/GenBank/DDBJ databases">
        <authorList>
            <person name="Alioto T."/>
            <person name="Alioto T."/>
            <person name="Gomez Garrido J."/>
        </authorList>
    </citation>
    <scope>NUCLEOTIDE SEQUENCE</scope>
    <source>
        <strain evidence="3">A484AB</strain>
    </source>
</reference>
<keyword evidence="2" id="KW-0732">Signal</keyword>
<feature type="region of interest" description="Disordered" evidence="1">
    <location>
        <begin position="150"/>
        <end position="377"/>
    </location>
</feature>
<sequence>MKTLAVLILFAALCAVSAYDDYEFKEFMAFEDEKPSSPPRPSPSGKLPSKRPRPSGRPPLKRLGKALIKACLFNRLKPTEGTKREETKNPKPAPKFCQIIREKCAPGKGNETKCFDIGKYCKAKIGCLGRIKEFVDHFCHEHPCEFKKKEDTDADDDEMDPKPSGKPSRRPSGRPSGCPRPHRGENDEEYDEEKGKRPCPPRPRPSGRPSGKPRPTGILPSRKGKEGTDADDEEGHPPKPSGKPSRRPSGRPSGCPRPHRGENDEEYDEENGKRPCPPRPRPSGRPSGRPRPTGILPSRKGKEGTDADDEEGHPPKPSGKPSRRPSGRPSGCPRPHRDPDHLDGHPENLAQPAKELDPFQKCNSFPQPGKKINEQKM</sequence>
<organism evidence="3 4">
    <name type="scientific">Paramuricea clavata</name>
    <name type="common">Red gorgonian</name>
    <name type="synonym">Violescent sea-whip</name>
    <dbReference type="NCBI Taxonomy" id="317549"/>
    <lineage>
        <taxon>Eukaryota</taxon>
        <taxon>Metazoa</taxon>
        <taxon>Cnidaria</taxon>
        <taxon>Anthozoa</taxon>
        <taxon>Octocorallia</taxon>
        <taxon>Malacalcyonacea</taxon>
        <taxon>Plexauridae</taxon>
        <taxon>Paramuricea</taxon>
    </lineage>
</organism>
<evidence type="ECO:0000313" key="3">
    <source>
        <dbReference type="EMBL" id="CAB4005726.1"/>
    </source>
</evidence>
<name>A0A7D9IHW5_PARCT</name>
<keyword evidence="4" id="KW-1185">Reference proteome</keyword>
<comment type="caution">
    <text evidence="3">The sequence shown here is derived from an EMBL/GenBank/DDBJ whole genome shotgun (WGS) entry which is preliminary data.</text>
</comment>
<protein>
    <submittedName>
        <fullName evidence="3">Uncharacterized protein</fullName>
    </submittedName>
</protein>
<proteinExistence type="predicted"/>
<feature type="compositionally biased region" description="Basic residues" evidence="1">
    <location>
        <begin position="48"/>
        <end position="61"/>
    </location>
</feature>
<evidence type="ECO:0000256" key="1">
    <source>
        <dbReference type="SAM" id="MobiDB-lite"/>
    </source>
</evidence>
<feature type="signal peptide" evidence="2">
    <location>
        <begin position="1"/>
        <end position="18"/>
    </location>
</feature>
<evidence type="ECO:0000313" key="4">
    <source>
        <dbReference type="Proteomes" id="UP001152795"/>
    </source>
</evidence>
<evidence type="ECO:0000256" key="2">
    <source>
        <dbReference type="SAM" id="SignalP"/>
    </source>
</evidence>
<feature type="chain" id="PRO_5043344123" evidence="2">
    <location>
        <begin position="19"/>
        <end position="377"/>
    </location>
</feature>